<dbReference type="HOGENOM" id="CLU_009958_4_2_1"/>
<protein>
    <submittedName>
        <fullName evidence="1">Uncharacterized protein</fullName>
    </submittedName>
</protein>
<dbReference type="Gene3D" id="3.30.420.40">
    <property type="match status" value="2"/>
</dbReference>
<dbReference type="CDD" id="cd10170">
    <property type="entry name" value="ASKHA_NBD_HSP70"/>
    <property type="match status" value="1"/>
</dbReference>
<dbReference type="Gene3D" id="3.90.640.10">
    <property type="entry name" value="Actin, Chain A, domain 4"/>
    <property type="match status" value="1"/>
</dbReference>
<dbReference type="SUPFAM" id="SSF53067">
    <property type="entry name" value="Actin-like ATPase domain"/>
    <property type="match status" value="2"/>
</dbReference>
<dbReference type="STRING" id="685588.A0A067SCG8"/>
<evidence type="ECO:0000313" key="2">
    <source>
        <dbReference type="Proteomes" id="UP000027222"/>
    </source>
</evidence>
<evidence type="ECO:0000313" key="1">
    <source>
        <dbReference type="EMBL" id="KDR67687.1"/>
    </source>
</evidence>
<dbReference type="InterPro" id="IPR043129">
    <property type="entry name" value="ATPase_NBD"/>
</dbReference>
<proteinExistence type="predicted"/>
<dbReference type="Proteomes" id="UP000027222">
    <property type="component" value="Unassembled WGS sequence"/>
</dbReference>
<name>A0A067SCG8_GALM3</name>
<dbReference type="PANTHER" id="PTHR14187:SF5">
    <property type="entry name" value="HEAT SHOCK 70 KDA PROTEIN 12A"/>
    <property type="match status" value="1"/>
</dbReference>
<dbReference type="OrthoDB" id="2859908at2759"/>
<dbReference type="PANTHER" id="PTHR14187">
    <property type="entry name" value="ALPHA KINASE/ELONGATION FACTOR 2 KINASE"/>
    <property type="match status" value="1"/>
</dbReference>
<reference evidence="2" key="1">
    <citation type="journal article" date="2014" name="Proc. Natl. Acad. Sci. U.S.A.">
        <title>Extensive sampling of basidiomycete genomes demonstrates inadequacy of the white-rot/brown-rot paradigm for wood decay fungi.</title>
        <authorList>
            <person name="Riley R."/>
            <person name="Salamov A.A."/>
            <person name="Brown D.W."/>
            <person name="Nagy L.G."/>
            <person name="Floudas D."/>
            <person name="Held B.W."/>
            <person name="Levasseur A."/>
            <person name="Lombard V."/>
            <person name="Morin E."/>
            <person name="Otillar R."/>
            <person name="Lindquist E.A."/>
            <person name="Sun H."/>
            <person name="LaButti K.M."/>
            <person name="Schmutz J."/>
            <person name="Jabbour D."/>
            <person name="Luo H."/>
            <person name="Baker S.E."/>
            <person name="Pisabarro A.G."/>
            <person name="Walton J.D."/>
            <person name="Blanchette R.A."/>
            <person name="Henrissat B."/>
            <person name="Martin F."/>
            <person name="Cullen D."/>
            <person name="Hibbett D.S."/>
            <person name="Grigoriev I.V."/>
        </authorList>
    </citation>
    <scope>NUCLEOTIDE SEQUENCE [LARGE SCALE GENOMIC DNA]</scope>
    <source>
        <strain evidence="2">CBS 339.88</strain>
    </source>
</reference>
<organism evidence="1 2">
    <name type="scientific">Galerina marginata (strain CBS 339.88)</name>
    <dbReference type="NCBI Taxonomy" id="685588"/>
    <lineage>
        <taxon>Eukaryota</taxon>
        <taxon>Fungi</taxon>
        <taxon>Dikarya</taxon>
        <taxon>Basidiomycota</taxon>
        <taxon>Agaricomycotina</taxon>
        <taxon>Agaricomycetes</taxon>
        <taxon>Agaricomycetidae</taxon>
        <taxon>Agaricales</taxon>
        <taxon>Agaricineae</taxon>
        <taxon>Strophariaceae</taxon>
        <taxon>Galerina</taxon>
    </lineage>
</organism>
<gene>
    <name evidence="1" type="ORF">GALMADRAFT_79463</name>
</gene>
<dbReference type="AlphaFoldDB" id="A0A067SCG8"/>
<sequence>MVQWTRAAYAGSYRKLVLAFDIGTTFSGISYSVLDPGKVPKIQPVTRYQYNLYDDGHLRTTSISKVPTVIYYDDLGNVRALGAETIEESITSMGWMKVEWFKLYLRPASAPGADVTPKLPPLPRNKSIVEVYADFLRYMQRCARDYIIYAHGAELWSSVENGRIDYVVSHPNGWEGKQQSIMRLAAIKAGLISDSTDDHQRVIFITEGEASLHFAAHLGLLDAAIKKGGSIAIVDAGGGTVDVSCYRKKKKVSEERGTFEEVAPAQSYFHGSVFVTLQARVFLESHLKDSIYLDDLDKILHSFDTTTKLRFRDANQPQFVKFGSATDNDHPHNIRLGQLKLDGNDIAMFFKLSVQCITHAILEQRKRAHKPISHIVLVGGFSASDWLFERVRESLEPLHLKVLRPEAQPNKSVADGAVSFYLDHFVRNRVSNFTYGTFGGVTYTPSIKGHKKWRECHGEKAVYINSKGVEALRDYFTVLLPKGALVSEGKEFRLRNVYLATNEMDTTKKAILEAGAVLHCYRGDRKLMSKQQEPESFTPVCTIVANMERIPEVVGKTPQGRQYRERKCDLVLYFGNTEIRAELSWKENVCFVSVFHGQLILIPLFSSGNGKKVSFMSLPLHKG</sequence>
<accession>A0A067SCG8</accession>
<dbReference type="EMBL" id="KL142413">
    <property type="protein sequence ID" value="KDR67687.1"/>
    <property type="molecule type" value="Genomic_DNA"/>
</dbReference>
<keyword evidence="2" id="KW-1185">Reference proteome</keyword>